<evidence type="ECO:0000313" key="10">
    <source>
        <dbReference type="EMBL" id="KAL0389522.1"/>
    </source>
</evidence>
<dbReference type="GO" id="GO:0005794">
    <property type="term" value="C:Golgi apparatus"/>
    <property type="evidence" value="ECO:0007669"/>
    <property type="project" value="TreeGrafter"/>
</dbReference>
<evidence type="ECO:0000259" key="9">
    <source>
        <dbReference type="Pfam" id="PF14416"/>
    </source>
</evidence>
<evidence type="ECO:0000256" key="6">
    <source>
        <dbReference type="ARBA" id="ARBA00023136"/>
    </source>
</evidence>
<feature type="domain" description="Trichome birefringence-like N-terminal" evidence="9">
    <location>
        <begin position="416"/>
        <end position="468"/>
    </location>
</feature>
<evidence type="ECO:0000259" key="7">
    <source>
        <dbReference type="Pfam" id="PF12937"/>
    </source>
</evidence>
<accession>A0AAW2SAH4</accession>
<feature type="domain" description="Trichome birefringence-like C-terminal" evidence="8">
    <location>
        <begin position="469"/>
        <end position="746"/>
    </location>
</feature>
<dbReference type="PANTHER" id="PTHR32285">
    <property type="entry name" value="PROTEIN TRICHOME BIREFRINGENCE-LIKE 9-RELATED"/>
    <property type="match status" value="1"/>
</dbReference>
<reference evidence="10" key="1">
    <citation type="submission" date="2020-06" db="EMBL/GenBank/DDBJ databases">
        <authorList>
            <person name="Li T."/>
            <person name="Hu X."/>
            <person name="Zhang T."/>
            <person name="Song X."/>
            <person name="Zhang H."/>
            <person name="Dai N."/>
            <person name="Sheng W."/>
            <person name="Hou X."/>
            <person name="Wei L."/>
        </authorList>
    </citation>
    <scope>NUCLEOTIDE SEQUENCE</scope>
    <source>
        <strain evidence="10">KEN8</strain>
        <tissue evidence="10">Leaf</tissue>
    </source>
</reference>
<dbReference type="InterPro" id="IPR026057">
    <property type="entry name" value="TBL_C"/>
</dbReference>
<dbReference type="InterPro" id="IPR036047">
    <property type="entry name" value="F-box-like_dom_sf"/>
</dbReference>
<dbReference type="Pfam" id="PF12937">
    <property type="entry name" value="F-box-like"/>
    <property type="match status" value="1"/>
</dbReference>
<proteinExistence type="inferred from homology"/>
<evidence type="ECO:0000259" key="8">
    <source>
        <dbReference type="Pfam" id="PF13839"/>
    </source>
</evidence>
<dbReference type="Gene3D" id="1.20.1280.50">
    <property type="match status" value="1"/>
</dbReference>
<comment type="similarity">
    <text evidence="2">Belongs to the PC-esterase family. TBL subfamily.</text>
</comment>
<dbReference type="InterPro" id="IPR001810">
    <property type="entry name" value="F-box_dom"/>
</dbReference>
<comment type="subcellular location">
    <subcellularLocation>
        <location evidence="1">Membrane</location>
        <topology evidence="1">Single-pass membrane protein</topology>
    </subcellularLocation>
</comment>
<dbReference type="InterPro" id="IPR025846">
    <property type="entry name" value="TBL_N"/>
</dbReference>
<comment type="caution">
    <text evidence="10">The sequence shown here is derived from an EMBL/GenBank/DDBJ whole genome shotgun (WGS) entry which is preliminary data.</text>
</comment>
<evidence type="ECO:0000256" key="4">
    <source>
        <dbReference type="ARBA" id="ARBA00022968"/>
    </source>
</evidence>
<dbReference type="Pfam" id="PF14416">
    <property type="entry name" value="PMR5N"/>
    <property type="match status" value="1"/>
</dbReference>
<evidence type="ECO:0000256" key="5">
    <source>
        <dbReference type="ARBA" id="ARBA00022989"/>
    </source>
</evidence>
<dbReference type="AlphaFoldDB" id="A0AAW2SAH4"/>
<evidence type="ECO:0000256" key="2">
    <source>
        <dbReference type="ARBA" id="ARBA00007727"/>
    </source>
</evidence>
<reference evidence="10" key="2">
    <citation type="journal article" date="2024" name="Plant">
        <title>Genomic evolution and insights into agronomic trait innovations of Sesamum species.</title>
        <authorList>
            <person name="Miao H."/>
            <person name="Wang L."/>
            <person name="Qu L."/>
            <person name="Liu H."/>
            <person name="Sun Y."/>
            <person name="Le M."/>
            <person name="Wang Q."/>
            <person name="Wei S."/>
            <person name="Zheng Y."/>
            <person name="Lin W."/>
            <person name="Duan Y."/>
            <person name="Cao H."/>
            <person name="Xiong S."/>
            <person name="Wang X."/>
            <person name="Wei L."/>
            <person name="Li C."/>
            <person name="Ma Q."/>
            <person name="Ju M."/>
            <person name="Zhao R."/>
            <person name="Li G."/>
            <person name="Mu C."/>
            <person name="Tian Q."/>
            <person name="Mei H."/>
            <person name="Zhang T."/>
            <person name="Gao T."/>
            <person name="Zhang H."/>
        </authorList>
    </citation>
    <scope>NUCLEOTIDE SEQUENCE</scope>
    <source>
        <strain evidence="10">KEN8</strain>
    </source>
</reference>
<protein>
    <submittedName>
        <fullName evidence="10">Protein trichome birefringence-like 11</fullName>
    </submittedName>
</protein>
<dbReference type="GO" id="GO:0016413">
    <property type="term" value="F:O-acetyltransferase activity"/>
    <property type="evidence" value="ECO:0007669"/>
    <property type="project" value="InterPro"/>
</dbReference>
<dbReference type="EMBL" id="JACGWM010000002">
    <property type="protein sequence ID" value="KAL0389522.1"/>
    <property type="molecule type" value="Genomic_DNA"/>
</dbReference>
<sequence length="758" mass="86380">MSVSSVESMASLSSDLCYDILKRLDGATLASAACTCAAFCSISREERLWENVCCSMWPSTNRDDVKNLISSLGGFKKFYADCFPLIVNKEVPEFHWKDYYEYPQEWTEAEYYGDEDEAESISPSDFVSIVDIRYKDKTICSRVLWGIPNANGFNGWFYNCPFRVDLLAYSAINDDQADEVMVSLSDGLPPIWSMERERKDGKKAANLSSWSPIGGQRHWPTENDFLLRFGSVLPAKDILPCQVVECILIMKFRVACIEDEDTHTTLKLTELSMQLGDMEGSHVNGRNSLLVLREALSCPRSKNYSEALESCQLYSKVQSELKEEKMRYENRIVHGLNWQSLVITGWFKSNVSSRGQPLLVTGFKSNDSSREQSVLISGFKSNVTSREQSLLFTGVKANASLLESKKLGFLEVGEGGCDIFQGNWVWDESYPLYQPQDCMFLDVGFRCTENGRGDNFYTKWRWQPKDCNLPRFDARVMLEKLRGKRLVFVGDSVGRNQWESVLCMLSSAVPDKTSIYEVNGSPITKHSGSLVFKFRDFNCTVEYYRAPFLVLQSRAPNGAPENVKLTLKLDQMDWSSVHWKGADLLVFNTGHWWNYQKTIRGAQIKTEMTVEHALQRSIKTLTDWISREVNLSKTHLIFRGYAPVHFRGGDWRTGGSCHRETKPNLSPTPVSSYIEYNIVVNGLSEHLRMGNIEFLNVTSMTSQRKDGHSSLYYLEPGVGPAPVHRQDCSHWCLPGVPDSWNELLYALFLKREISHRRV</sequence>
<dbReference type="InterPro" id="IPR029962">
    <property type="entry name" value="TBL"/>
</dbReference>
<dbReference type="PANTHER" id="PTHR32285:SF213">
    <property type="entry name" value="PROTEIN TRICHOME BIREFRINGENCE-LIKE 11"/>
    <property type="match status" value="1"/>
</dbReference>
<dbReference type="GO" id="GO:0016020">
    <property type="term" value="C:membrane"/>
    <property type="evidence" value="ECO:0007669"/>
    <property type="project" value="UniProtKB-SubCell"/>
</dbReference>
<keyword evidence="5" id="KW-1133">Transmembrane helix</keyword>
<name>A0AAW2SAH4_9LAMI</name>
<keyword evidence="6" id="KW-0472">Membrane</keyword>
<dbReference type="SUPFAM" id="SSF81383">
    <property type="entry name" value="F-box domain"/>
    <property type="match status" value="1"/>
</dbReference>
<feature type="domain" description="F-box" evidence="7">
    <location>
        <begin position="15"/>
        <end position="54"/>
    </location>
</feature>
<organism evidence="10">
    <name type="scientific">Sesamum calycinum</name>
    <dbReference type="NCBI Taxonomy" id="2727403"/>
    <lineage>
        <taxon>Eukaryota</taxon>
        <taxon>Viridiplantae</taxon>
        <taxon>Streptophyta</taxon>
        <taxon>Embryophyta</taxon>
        <taxon>Tracheophyta</taxon>
        <taxon>Spermatophyta</taxon>
        <taxon>Magnoliopsida</taxon>
        <taxon>eudicotyledons</taxon>
        <taxon>Gunneridae</taxon>
        <taxon>Pentapetalae</taxon>
        <taxon>asterids</taxon>
        <taxon>lamiids</taxon>
        <taxon>Lamiales</taxon>
        <taxon>Pedaliaceae</taxon>
        <taxon>Sesamum</taxon>
    </lineage>
</organism>
<gene>
    <name evidence="10" type="ORF">Scaly_0309300</name>
</gene>
<evidence type="ECO:0000256" key="3">
    <source>
        <dbReference type="ARBA" id="ARBA00022692"/>
    </source>
</evidence>
<keyword evidence="4" id="KW-0735">Signal-anchor</keyword>
<keyword evidence="3" id="KW-0812">Transmembrane</keyword>
<evidence type="ECO:0000256" key="1">
    <source>
        <dbReference type="ARBA" id="ARBA00004167"/>
    </source>
</evidence>
<dbReference type="Pfam" id="PF13839">
    <property type="entry name" value="PC-Esterase"/>
    <property type="match status" value="1"/>
</dbReference>